<dbReference type="InterPro" id="IPR045864">
    <property type="entry name" value="aa-tRNA-synth_II/BPL/LPL"/>
</dbReference>
<sequence length="227" mass="25598">MTQNFLKQSLYNSRISESETIDASRIRNHLRITGCNIPILHFPEVDSTNLEVPRQLDMGRSPPFAILASKQQSGRGRLGRRWHSPEEGNCYLSFAFTPDAAPDKLQKLTCWIGLEICRLLRDECKIPVHMKWPNDLKVGHRKIGGMLCESRTEGGKLLYLVFGVGINVNCRCSQWPPPIKEIATSLAEEAGKQLALNHFIAMLVIRVIQAWQQFGTGELSETDPLCL</sequence>
<name>A0A2Z4ARM6_9BACT</name>
<accession>A0A2Z4ARM6</accession>
<reference evidence="3 4" key="1">
    <citation type="submission" date="2018-06" db="EMBL/GenBank/DDBJ databases">
        <title>Draft Genome Sequence of a Novel Marine Bacterium Related to the Verrucomicrobia.</title>
        <authorList>
            <person name="Vosseberg J."/>
            <person name="Martijn J."/>
            <person name="Ettema T.J.G."/>
        </authorList>
    </citation>
    <scope>NUCLEOTIDE SEQUENCE [LARGE SCALE GENOMIC DNA]</scope>
    <source>
        <strain evidence="3">TARA_B100001123</strain>
    </source>
</reference>
<organism evidence="3 4">
    <name type="scientific">Candidatus Moanibacter tarae</name>
    <dbReference type="NCBI Taxonomy" id="2200854"/>
    <lineage>
        <taxon>Bacteria</taxon>
        <taxon>Pseudomonadati</taxon>
        <taxon>Verrucomicrobiota</taxon>
        <taxon>Opitutia</taxon>
        <taxon>Puniceicoccales</taxon>
        <taxon>Puniceicoccales incertae sedis</taxon>
        <taxon>Candidatus Moanibacter</taxon>
    </lineage>
</organism>
<dbReference type="GO" id="GO:0004077">
    <property type="term" value="F:biotin--[biotin carboxyl-carrier protein] ligase activity"/>
    <property type="evidence" value="ECO:0007669"/>
    <property type="project" value="UniProtKB-EC"/>
</dbReference>
<dbReference type="Gene3D" id="3.30.930.10">
    <property type="entry name" value="Bira Bifunctional Protein, Domain 2"/>
    <property type="match status" value="1"/>
</dbReference>
<evidence type="ECO:0000313" key="3">
    <source>
        <dbReference type="EMBL" id="AWT60712.1"/>
    </source>
</evidence>
<dbReference type="SUPFAM" id="SSF55681">
    <property type="entry name" value="Class II aaRS and biotin synthetases"/>
    <property type="match status" value="1"/>
</dbReference>
<gene>
    <name evidence="3" type="primary">birA</name>
    <name evidence="3" type="ORF">DF168_01931</name>
</gene>
<dbReference type="AlphaFoldDB" id="A0A2Z4ARM6"/>
<dbReference type="CDD" id="cd16442">
    <property type="entry name" value="BPL"/>
    <property type="match status" value="1"/>
</dbReference>
<dbReference type="Pfam" id="PF03099">
    <property type="entry name" value="BPL_LplA_LipB"/>
    <property type="match status" value="1"/>
</dbReference>
<evidence type="ECO:0000313" key="4">
    <source>
        <dbReference type="Proteomes" id="UP000247465"/>
    </source>
</evidence>
<dbReference type="PANTHER" id="PTHR12835">
    <property type="entry name" value="BIOTIN PROTEIN LIGASE"/>
    <property type="match status" value="1"/>
</dbReference>
<dbReference type="InterPro" id="IPR004408">
    <property type="entry name" value="Biotin_CoA_COase_ligase"/>
</dbReference>
<dbReference type="InterPro" id="IPR004143">
    <property type="entry name" value="BPL_LPL_catalytic"/>
</dbReference>
<dbReference type="NCBIfam" id="TIGR00121">
    <property type="entry name" value="birA_ligase"/>
    <property type="match status" value="1"/>
</dbReference>
<dbReference type="EMBL" id="CP029803">
    <property type="protein sequence ID" value="AWT60712.1"/>
    <property type="molecule type" value="Genomic_DNA"/>
</dbReference>
<dbReference type="GO" id="GO:0005737">
    <property type="term" value="C:cytoplasm"/>
    <property type="evidence" value="ECO:0007669"/>
    <property type="project" value="TreeGrafter"/>
</dbReference>
<dbReference type="KEGG" id="mtar:DF168_01931"/>
<dbReference type="Proteomes" id="UP000247465">
    <property type="component" value="Chromosome"/>
</dbReference>
<dbReference type="PANTHER" id="PTHR12835:SF5">
    <property type="entry name" value="BIOTIN--PROTEIN LIGASE"/>
    <property type="match status" value="1"/>
</dbReference>
<evidence type="ECO:0000256" key="1">
    <source>
        <dbReference type="ARBA" id="ARBA00022598"/>
    </source>
</evidence>
<proteinExistence type="predicted"/>
<evidence type="ECO:0000259" key="2">
    <source>
        <dbReference type="PROSITE" id="PS51733"/>
    </source>
</evidence>
<keyword evidence="1 3" id="KW-0436">Ligase</keyword>
<feature type="domain" description="BPL/LPL catalytic" evidence="2">
    <location>
        <begin position="34"/>
        <end position="215"/>
    </location>
</feature>
<dbReference type="EC" id="6.3.4.15" evidence="3"/>
<dbReference type="PROSITE" id="PS51733">
    <property type="entry name" value="BPL_LPL_CATALYTIC"/>
    <property type="match status" value="1"/>
</dbReference>
<protein>
    <submittedName>
        <fullName evidence="3">Bifunctional ligase/repressor BirA</fullName>
        <ecNumber evidence="3">6.3.4.15</ecNumber>
    </submittedName>
</protein>